<protein>
    <submittedName>
        <fullName evidence="2">Uncharacterized protein</fullName>
    </submittedName>
</protein>
<dbReference type="Proteomes" id="UP000468735">
    <property type="component" value="Unassembled WGS sequence"/>
</dbReference>
<sequence length="114" mass="12726">MMKRAGAASRDNRAKDAEGSSPTSLPPDPVGVHMLRISLERQGWSVTNRGDHVELIPPRGTNWPHPHPKLVVRQVGESGWRWWAWAGTGTLICRVNYGDRASRLILSTLAKHTR</sequence>
<name>A0A6H9YCU4_9ACTN</name>
<accession>A0A6H9YCU4</accession>
<organism evidence="2 3">
    <name type="scientific">Actinomadura rudentiformis</name>
    <dbReference type="NCBI Taxonomy" id="359158"/>
    <lineage>
        <taxon>Bacteria</taxon>
        <taxon>Bacillati</taxon>
        <taxon>Actinomycetota</taxon>
        <taxon>Actinomycetes</taxon>
        <taxon>Streptosporangiales</taxon>
        <taxon>Thermomonosporaceae</taxon>
        <taxon>Actinomadura</taxon>
    </lineage>
</organism>
<dbReference type="AlphaFoldDB" id="A0A6H9YCU4"/>
<evidence type="ECO:0000313" key="2">
    <source>
        <dbReference type="EMBL" id="KAB2341875.1"/>
    </source>
</evidence>
<evidence type="ECO:0000313" key="3">
    <source>
        <dbReference type="Proteomes" id="UP000468735"/>
    </source>
</evidence>
<comment type="caution">
    <text evidence="2">The sequence shown here is derived from an EMBL/GenBank/DDBJ whole genome shotgun (WGS) entry which is preliminary data.</text>
</comment>
<gene>
    <name evidence="2" type="ORF">F8566_40570</name>
</gene>
<keyword evidence="3" id="KW-1185">Reference proteome</keyword>
<dbReference type="RefSeq" id="WP_151568051.1">
    <property type="nucleotide sequence ID" value="NZ_WBMT01000024.1"/>
</dbReference>
<reference evidence="2 3" key="1">
    <citation type="submission" date="2019-09" db="EMBL/GenBank/DDBJ databases">
        <title>Actinomadura physcomitrii sp. nov., a novel actinomycete isolated from moss [Physcomitrium sphaericum (Ludw) Fuernr].</title>
        <authorList>
            <person name="Zhuang X."/>
            <person name="Liu C."/>
        </authorList>
    </citation>
    <scope>NUCLEOTIDE SEQUENCE [LARGE SCALE GENOMIC DNA]</scope>
    <source>
        <strain evidence="2 3">HMC1</strain>
    </source>
</reference>
<evidence type="ECO:0000256" key="1">
    <source>
        <dbReference type="SAM" id="MobiDB-lite"/>
    </source>
</evidence>
<proteinExistence type="predicted"/>
<feature type="region of interest" description="Disordered" evidence="1">
    <location>
        <begin position="1"/>
        <end position="31"/>
    </location>
</feature>
<dbReference type="EMBL" id="WBMT01000024">
    <property type="protein sequence ID" value="KAB2341875.1"/>
    <property type="molecule type" value="Genomic_DNA"/>
</dbReference>